<dbReference type="RefSeq" id="WP_035896645.1">
    <property type="nucleotide sequence ID" value="NZ_LFEJ01000014.1"/>
</dbReference>
<organism evidence="10 11">
    <name type="scientific">Franconibacter pulveris</name>
    <dbReference type="NCBI Taxonomy" id="435910"/>
    <lineage>
        <taxon>Bacteria</taxon>
        <taxon>Pseudomonadati</taxon>
        <taxon>Pseudomonadota</taxon>
        <taxon>Gammaproteobacteria</taxon>
        <taxon>Enterobacterales</taxon>
        <taxon>Enterobacteriaceae</taxon>
        <taxon>Franconibacter</taxon>
    </lineage>
</organism>
<feature type="transmembrane region" description="Helical" evidence="8">
    <location>
        <begin position="217"/>
        <end position="235"/>
    </location>
</feature>
<dbReference type="PATRIC" id="fig|1656095.3.peg.1219"/>
<dbReference type="InterPro" id="IPR037185">
    <property type="entry name" value="EmrE-like"/>
</dbReference>
<feature type="transmembrane region" description="Helical" evidence="8">
    <location>
        <begin position="99"/>
        <end position="122"/>
    </location>
</feature>
<dbReference type="EMBL" id="LFEJ01000014">
    <property type="protein sequence ID" value="KMV34661.1"/>
    <property type="molecule type" value="Genomic_DNA"/>
</dbReference>
<dbReference type="AlphaFoldDB" id="A0A0J8VNH6"/>
<accession>A0A0J8VNH6</accession>
<dbReference type="PANTHER" id="PTHR32322">
    <property type="entry name" value="INNER MEMBRANE TRANSPORTER"/>
    <property type="match status" value="1"/>
</dbReference>
<feature type="transmembrane region" description="Helical" evidence="8">
    <location>
        <begin position="273"/>
        <end position="289"/>
    </location>
</feature>
<comment type="subcellular location">
    <subcellularLocation>
        <location evidence="1">Cell membrane</location>
        <topology evidence="1">Multi-pass membrane protein</topology>
    </subcellularLocation>
</comment>
<feature type="domain" description="EamA" evidence="9">
    <location>
        <begin position="16"/>
        <end position="145"/>
    </location>
</feature>
<evidence type="ECO:0000256" key="3">
    <source>
        <dbReference type="ARBA" id="ARBA00022475"/>
    </source>
</evidence>
<evidence type="ECO:0000313" key="10">
    <source>
        <dbReference type="EMBL" id="KMV34661.1"/>
    </source>
</evidence>
<evidence type="ECO:0000256" key="4">
    <source>
        <dbReference type="ARBA" id="ARBA00022692"/>
    </source>
</evidence>
<name>A0A0J8VNH6_9ENTR</name>
<feature type="domain" description="EamA" evidence="9">
    <location>
        <begin position="157"/>
        <end position="288"/>
    </location>
</feature>
<keyword evidence="10" id="KW-0449">Lipoprotein</keyword>
<feature type="transmembrane region" description="Helical" evidence="8">
    <location>
        <begin position="73"/>
        <end position="93"/>
    </location>
</feature>
<evidence type="ECO:0000256" key="7">
    <source>
        <dbReference type="ARBA" id="ARBA00040595"/>
    </source>
</evidence>
<protein>
    <recommendedName>
        <fullName evidence="7">Threonine/homoserine exporter RhtA</fullName>
    </recommendedName>
</protein>
<comment type="caution">
    <text evidence="10">The sequence shown here is derived from an EMBL/GenBank/DDBJ whole genome shotgun (WGS) entry which is preliminary data.</text>
</comment>
<evidence type="ECO:0000256" key="2">
    <source>
        <dbReference type="ARBA" id="ARBA00009853"/>
    </source>
</evidence>
<keyword evidence="6 8" id="KW-0472">Membrane</keyword>
<reference evidence="10 11" key="1">
    <citation type="submission" date="2015-06" db="EMBL/GenBank/DDBJ databases">
        <title>Genome sequencing of Cronobacter sp. strain DJ34 isolated from petroleum contaminated sludge of Duliajan Oil Fields, Assam, India.</title>
        <authorList>
            <person name="Pal S."/>
            <person name="Banerjee T.D."/>
            <person name="Roy A."/>
            <person name="Sar P."/>
            <person name="Kazy S.K."/>
        </authorList>
    </citation>
    <scope>NUCLEOTIDE SEQUENCE [LARGE SCALE GENOMIC DNA]</scope>
    <source>
        <strain evidence="10 11">DJ34</strain>
    </source>
</reference>
<dbReference type="PANTHER" id="PTHR32322:SF18">
    <property type="entry name" value="S-ADENOSYLMETHIONINE_S-ADENOSYLHOMOCYSTEINE TRANSPORTER"/>
    <property type="match status" value="1"/>
</dbReference>
<evidence type="ECO:0000256" key="5">
    <source>
        <dbReference type="ARBA" id="ARBA00022989"/>
    </source>
</evidence>
<evidence type="ECO:0000313" key="11">
    <source>
        <dbReference type="Proteomes" id="UP000037315"/>
    </source>
</evidence>
<keyword evidence="4 8" id="KW-0812">Transmembrane</keyword>
<dbReference type="SUPFAM" id="SSF103481">
    <property type="entry name" value="Multidrug resistance efflux transporter EmrE"/>
    <property type="match status" value="2"/>
</dbReference>
<keyword evidence="5 8" id="KW-1133">Transmembrane helix</keyword>
<proteinExistence type="inferred from homology"/>
<dbReference type="STRING" id="1121863.GCA_000621185_02245"/>
<feature type="transmembrane region" description="Helical" evidence="8">
    <location>
        <begin position="184"/>
        <end position="205"/>
    </location>
</feature>
<dbReference type="InterPro" id="IPR000620">
    <property type="entry name" value="EamA_dom"/>
</dbReference>
<evidence type="ECO:0000256" key="6">
    <source>
        <dbReference type="ARBA" id="ARBA00023136"/>
    </source>
</evidence>
<evidence type="ECO:0000259" key="9">
    <source>
        <dbReference type="Pfam" id="PF00892"/>
    </source>
</evidence>
<dbReference type="Proteomes" id="UP000037315">
    <property type="component" value="Unassembled WGS sequence"/>
</dbReference>
<evidence type="ECO:0000256" key="1">
    <source>
        <dbReference type="ARBA" id="ARBA00004651"/>
    </source>
</evidence>
<dbReference type="GO" id="GO:0005886">
    <property type="term" value="C:plasma membrane"/>
    <property type="evidence" value="ECO:0007669"/>
    <property type="project" value="UniProtKB-SubCell"/>
</dbReference>
<dbReference type="InterPro" id="IPR050638">
    <property type="entry name" value="AA-Vitamin_Transporters"/>
</dbReference>
<keyword evidence="11" id="KW-1185">Reference proteome</keyword>
<dbReference type="Pfam" id="PF00892">
    <property type="entry name" value="EamA"/>
    <property type="match status" value="2"/>
</dbReference>
<feature type="transmembrane region" description="Helical" evidence="8">
    <location>
        <begin position="129"/>
        <end position="150"/>
    </location>
</feature>
<feature type="transmembrane region" description="Helical" evidence="8">
    <location>
        <begin position="43"/>
        <end position="61"/>
    </location>
</feature>
<feature type="transmembrane region" description="Helical" evidence="8">
    <location>
        <begin position="247"/>
        <end position="267"/>
    </location>
</feature>
<comment type="similarity">
    <text evidence="2">Belongs to the drug/metabolite transporter (DMT) superfamily. 10 TMS drug/metabolite exporter (DME) (TC 2.A.7.3) family.</text>
</comment>
<feature type="transmembrane region" description="Helical" evidence="8">
    <location>
        <begin position="156"/>
        <end position="172"/>
    </location>
</feature>
<evidence type="ECO:0000256" key="8">
    <source>
        <dbReference type="SAM" id="Phobius"/>
    </source>
</evidence>
<sequence>MMARSGAAMLPARKSESLLLLVTLCAGAGWIFSKEALGALPPVFFIAVRFLAGGLLLGLAAPAADRREWRRSLWPAFAIGSLICGSMMCWIVALHLTTALGVGAFLTCLGPLLVPFAGWLLFRQALSKRIGFALLLALPGIALLVGNGFLQWQFEAGQLWFFGAAAIFAFYFSLNNRFAADQPVVLFAAMQMMAVGLLALPVSLWLEPWPTALNAPAWTWLALSILIPTCLRFFLQNYAQRLAYTPNGGLIMLMEPVWAAVFSALWYGEVMTLSQVGGALLILLALTVARERHVRA</sequence>
<keyword evidence="3" id="KW-1003">Cell membrane</keyword>
<gene>
    <name evidence="10" type="ORF">ACH50_10960</name>
</gene>